<reference evidence="3 4" key="1">
    <citation type="journal article" date="2016" name="Genome Announc.">
        <title>Complete Genome Sequence of Methylobacterium populi P-1M, Isolated from Pink-Pigmented Household Biofilm.</title>
        <authorList>
            <person name="Morohoshi T."/>
            <person name="Ikeda T."/>
        </authorList>
    </citation>
    <scope>NUCLEOTIDE SEQUENCE [LARGE SCALE GENOMIC DNA]</scope>
    <source>
        <strain evidence="3 4">P-1M</strain>
    </source>
</reference>
<feature type="region of interest" description="Disordered" evidence="1">
    <location>
        <begin position="26"/>
        <end position="86"/>
    </location>
</feature>
<organism evidence="3 4">
    <name type="scientific">Methylorubrum populi</name>
    <dbReference type="NCBI Taxonomy" id="223967"/>
    <lineage>
        <taxon>Bacteria</taxon>
        <taxon>Pseudomonadati</taxon>
        <taxon>Pseudomonadota</taxon>
        <taxon>Alphaproteobacteria</taxon>
        <taxon>Hyphomicrobiales</taxon>
        <taxon>Methylobacteriaceae</taxon>
        <taxon>Methylorubrum</taxon>
    </lineage>
</organism>
<sequence>MTKDSGRAVLLGAALLTCLAGSVGAAENKGAAKSPAHNRNEAGRSADSVGAGGLTGSGATKDGARTGGSDAPRPAGSPAPAAGTAR</sequence>
<accession>A0A169R165</accession>
<feature type="compositionally biased region" description="Low complexity" evidence="1">
    <location>
        <begin position="67"/>
        <end position="86"/>
    </location>
</feature>
<dbReference type="AlphaFoldDB" id="A0A169R165"/>
<evidence type="ECO:0000313" key="4">
    <source>
        <dbReference type="Proteomes" id="UP000218288"/>
    </source>
</evidence>
<keyword evidence="2" id="KW-0732">Signal</keyword>
<proteinExistence type="predicted"/>
<evidence type="ECO:0008006" key="5">
    <source>
        <dbReference type="Google" id="ProtNLM"/>
    </source>
</evidence>
<feature type="chain" id="PRO_5007902384" description="Lipoprotein" evidence="2">
    <location>
        <begin position="26"/>
        <end position="86"/>
    </location>
</feature>
<evidence type="ECO:0000313" key="3">
    <source>
        <dbReference type="EMBL" id="BAU91028.1"/>
    </source>
</evidence>
<dbReference type="RefSeq" id="WP_096485257.1">
    <property type="nucleotide sequence ID" value="NZ_AP014809.1"/>
</dbReference>
<evidence type="ECO:0000256" key="1">
    <source>
        <dbReference type="SAM" id="MobiDB-lite"/>
    </source>
</evidence>
<dbReference type="EMBL" id="AP014809">
    <property type="protein sequence ID" value="BAU91028.1"/>
    <property type="molecule type" value="Genomic_DNA"/>
</dbReference>
<protein>
    <recommendedName>
        <fullName evidence="5">Lipoprotein</fullName>
    </recommendedName>
</protein>
<dbReference type="Proteomes" id="UP000218288">
    <property type="component" value="Chromosome"/>
</dbReference>
<evidence type="ECO:0000256" key="2">
    <source>
        <dbReference type="SAM" id="SignalP"/>
    </source>
</evidence>
<feature type="signal peptide" evidence="2">
    <location>
        <begin position="1"/>
        <end position="25"/>
    </location>
</feature>
<name>A0A169R165_9HYPH</name>
<gene>
    <name evidence="3" type="ORF">MPPM_2423</name>
</gene>